<dbReference type="STRING" id="1227077.SAMN04515668_0500"/>
<feature type="domain" description="Guanylate cyclase" evidence="2">
    <location>
        <begin position="169"/>
        <end position="298"/>
    </location>
</feature>
<dbReference type="SUPFAM" id="SSF55073">
    <property type="entry name" value="Nucleotide cyclase"/>
    <property type="match status" value="1"/>
</dbReference>
<feature type="transmembrane region" description="Helical" evidence="1">
    <location>
        <begin position="48"/>
        <end position="68"/>
    </location>
</feature>
<feature type="transmembrane region" description="Helical" evidence="1">
    <location>
        <begin position="18"/>
        <end position="36"/>
    </location>
</feature>
<feature type="transmembrane region" description="Helical" evidence="1">
    <location>
        <begin position="117"/>
        <end position="140"/>
    </location>
</feature>
<dbReference type="GO" id="GO:0004016">
    <property type="term" value="F:adenylate cyclase activity"/>
    <property type="evidence" value="ECO:0007669"/>
    <property type="project" value="UniProtKB-ARBA"/>
</dbReference>
<evidence type="ECO:0000256" key="1">
    <source>
        <dbReference type="SAM" id="Phobius"/>
    </source>
</evidence>
<accession>A0A1I5TJK5</accession>
<dbReference type="Pfam" id="PF00211">
    <property type="entry name" value="Guanylate_cyc"/>
    <property type="match status" value="1"/>
</dbReference>
<keyword evidence="4" id="KW-1185">Reference proteome</keyword>
<dbReference type="PROSITE" id="PS50125">
    <property type="entry name" value="GUANYLATE_CYCLASE_2"/>
    <property type="match status" value="1"/>
</dbReference>
<evidence type="ECO:0000313" key="3">
    <source>
        <dbReference type="EMBL" id="SFP83203.1"/>
    </source>
</evidence>
<dbReference type="InterPro" id="IPR029787">
    <property type="entry name" value="Nucleotide_cyclase"/>
</dbReference>
<keyword evidence="1" id="KW-0472">Membrane</keyword>
<gene>
    <name evidence="3" type="ORF">SAMN04515668_0500</name>
</gene>
<dbReference type="AlphaFoldDB" id="A0A1I5TJK5"/>
<protein>
    <submittedName>
        <fullName evidence="3">Adenylate and Guanylate cyclase catalytic domain-containing protein</fullName>
    </submittedName>
</protein>
<reference evidence="4" key="1">
    <citation type="submission" date="2016-10" db="EMBL/GenBank/DDBJ databases">
        <authorList>
            <person name="Varghese N."/>
            <person name="Submissions S."/>
        </authorList>
    </citation>
    <scope>NUCLEOTIDE SEQUENCE [LARGE SCALE GENOMIC DNA]</scope>
    <source>
        <strain evidence="4">OR362-8,ATCC BAA-1266,JCM 13504</strain>
    </source>
</reference>
<dbReference type="CDD" id="cd07302">
    <property type="entry name" value="CHD"/>
    <property type="match status" value="1"/>
</dbReference>
<feature type="transmembrane region" description="Helical" evidence="1">
    <location>
        <begin position="75"/>
        <end position="97"/>
    </location>
</feature>
<dbReference type="InterPro" id="IPR001054">
    <property type="entry name" value="A/G_cyclase"/>
</dbReference>
<keyword evidence="1" id="KW-0812">Transmembrane</keyword>
<keyword evidence="1" id="KW-1133">Transmembrane helix</keyword>
<dbReference type="Proteomes" id="UP000199029">
    <property type="component" value="Unassembled WGS sequence"/>
</dbReference>
<dbReference type="PANTHER" id="PTHR43081">
    <property type="entry name" value="ADENYLATE CYCLASE, TERMINAL-DIFFERENTIATION SPECIFIC-RELATED"/>
    <property type="match status" value="1"/>
</dbReference>
<dbReference type="RefSeq" id="WP_092668600.1">
    <property type="nucleotide sequence ID" value="NZ_FOXS01000001.1"/>
</dbReference>
<dbReference type="EMBL" id="FOXS01000001">
    <property type="protein sequence ID" value="SFP83203.1"/>
    <property type="molecule type" value="Genomic_DNA"/>
</dbReference>
<name>A0A1I5TJK5_HYMAR</name>
<evidence type="ECO:0000259" key="2">
    <source>
        <dbReference type="PROSITE" id="PS50125"/>
    </source>
</evidence>
<sequence length="358" mass="40289">MFLTASRRQLLFPLIRRYALQGVVWGVVYSLLRFGLLKQELGLLVRHAFIGLGVGLLVGLGEAFVIGSNFRYKSFLFLLLVRTVLYTTVAALWLLLAASLKCLLFQQLSFEAVFQQYVLHGTFALDVGASLLVCLLIIALQQISSLHGPGQLFNLVRGKYHRPQEVDRIFMFVDVKSSTTIAEELGNLQYSQFIQDFFLDLTDGIVLTKAEVYQYVGDEVVLTWSLPIGLSKAQCVRCFFLMQRSIEARKDSYLRQYGHYPHFKAGLHGGRVVATWVGEVKREIVYHGDVLNTTARIQSLCNELGQDLLISEELLTQLPPLSGVVATFVSTLNLRGRQQAISLHGLTRELRPAEKVYT</sequence>
<dbReference type="GO" id="GO:0009190">
    <property type="term" value="P:cyclic nucleotide biosynthetic process"/>
    <property type="evidence" value="ECO:0007669"/>
    <property type="project" value="InterPro"/>
</dbReference>
<evidence type="ECO:0000313" key="4">
    <source>
        <dbReference type="Proteomes" id="UP000199029"/>
    </source>
</evidence>
<dbReference type="Gene3D" id="3.30.70.1230">
    <property type="entry name" value="Nucleotide cyclase"/>
    <property type="match status" value="1"/>
</dbReference>
<organism evidence="3 4">
    <name type="scientific">Hymenobacter arizonensis</name>
    <name type="common">Siccationidurans arizonensis</name>
    <dbReference type="NCBI Taxonomy" id="1227077"/>
    <lineage>
        <taxon>Bacteria</taxon>
        <taxon>Pseudomonadati</taxon>
        <taxon>Bacteroidota</taxon>
        <taxon>Cytophagia</taxon>
        <taxon>Cytophagales</taxon>
        <taxon>Hymenobacteraceae</taxon>
        <taxon>Hymenobacter</taxon>
    </lineage>
</organism>
<dbReference type="PANTHER" id="PTHR43081:SF1">
    <property type="entry name" value="ADENYLATE CYCLASE, TERMINAL-DIFFERENTIATION SPECIFIC"/>
    <property type="match status" value="1"/>
</dbReference>
<proteinExistence type="predicted"/>
<dbReference type="OrthoDB" id="9768499at2"/>
<dbReference type="InterPro" id="IPR050697">
    <property type="entry name" value="Adenylyl/Guanylyl_Cyclase_3/4"/>
</dbReference>
<dbReference type="GO" id="GO:0035556">
    <property type="term" value="P:intracellular signal transduction"/>
    <property type="evidence" value="ECO:0007669"/>
    <property type="project" value="InterPro"/>
</dbReference>